<keyword evidence="8" id="KW-1185">Reference proteome</keyword>
<name>A0ABQ7KNQ7_BRACM</name>
<evidence type="ECO:0000256" key="2">
    <source>
        <dbReference type="ARBA" id="ARBA00022801"/>
    </source>
</evidence>
<comment type="caution">
    <text evidence="7">The sequence shown here is derived from an EMBL/GenBank/DDBJ whole genome shotgun (WGS) entry which is preliminary data.</text>
</comment>
<reference evidence="7 8" key="1">
    <citation type="submission" date="2021-03" db="EMBL/GenBank/DDBJ databases">
        <authorList>
            <person name="King G.J."/>
            <person name="Bancroft I."/>
            <person name="Baten A."/>
            <person name="Bloomfield J."/>
            <person name="Borpatragohain P."/>
            <person name="He Z."/>
            <person name="Irish N."/>
            <person name="Irwin J."/>
            <person name="Liu K."/>
            <person name="Mauleon R.P."/>
            <person name="Moore J."/>
            <person name="Morris R."/>
            <person name="Ostergaard L."/>
            <person name="Wang B."/>
            <person name="Wells R."/>
        </authorList>
    </citation>
    <scope>NUCLEOTIDE SEQUENCE [LARGE SCALE GENOMIC DNA]</scope>
    <source>
        <strain evidence="7">R-o-18</strain>
        <tissue evidence="7">Leaf</tissue>
    </source>
</reference>
<evidence type="ECO:0000259" key="6">
    <source>
        <dbReference type="Pfam" id="PF01764"/>
    </source>
</evidence>
<dbReference type="PANTHER" id="PTHR31828">
    <property type="entry name" value="PHOSPHOLIPASE A1-IIGAMMA"/>
    <property type="match status" value="1"/>
</dbReference>
<evidence type="ECO:0000256" key="4">
    <source>
        <dbReference type="ARBA" id="ARBA00023098"/>
    </source>
</evidence>
<keyword evidence="3 5" id="KW-0442">Lipid degradation</keyword>
<dbReference type="CDD" id="cd00519">
    <property type="entry name" value="Lipase_3"/>
    <property type="match status" value="1"/>
</dbReference>
<protein>
    <recommendedName>
        <fullName evidence="5">Phospholipase A1</fullName>
        <ecNumber evidence="5">3.1.1.-</ecNumber>
    </recommendedName>
</protein>
<proteinExistence type="inferred from homology"/>
<comment type="similarity">
    <text evidence="1 5">Belongs to the AB hydrolase superfamily. Lipase family.</text>
</comment>
<dbReference type="InterPro" id="IPR002921">
    <property type="entry name" value="Fungal_lipase-type"/>
</dbReference>
<organism evidence="7 8">
    <name type="scientific">Brassica rapa subsp. trilocularis</name>
    <dbReference type="NCBI Taxonomy" id="1813537"/>
    <lineage>
        <taxon>Eukaryota</taxon>
        <taxon>Viridiplantae</taxon>
        <taxon>Streptophyta</taxon>
        <taxon>Embryophyta</taxon>
        <taxon>Tracheophyta</taxon>
        <taxon>Spermatophyta</taxon>
        <taxon>Magnoliopsida</taxon>
        <taxon>eudicotyledons</taxon>
        <taxon>Gunneridae</taxon>
        <taxon>Pentapetalae</taxon>
        <taxon>rosids</taxon>
        <taxon>malvids</taxon>
        <taxon>Brassicales</taxon>
        <taxon>Brassicaceae</taxon>
        <taxon>Brassiceae</taxon>
        <taxon>Brassica</taxon>
    </lineage>
</organism>
<evidence type="ECO:0000256" key="1">
    <source>
        <dbReference type="ARBA" id="ARBA00010701"/>
    </source>
</evidence>
<evidence type="ECO:0000256" key="3">
    <source>
        <dbReference type="ARBA" id="ARBA00022963"/>
    </source>
</evidence>
<accession>A0ABQ7KNQ7</accession>
<feature type="domain" description="Fungal lipase-type" evidence="6">
    <location>
        <begin position="305"/>
        <end position="467"/>
    </location>
</feature>
<sequence length="572" mass="65240">MNYLLRFQENKILKRKYAPGALAHYVVDNSWPLSLSFLWIKYKFRPKLVQLLELRKNMLLEKNFNQVGSLRLPCLLTFKKLSSRYLILVVAFVKDSANMWLEIRLKLLAVKGKGKKYLEDGLSTWKGSSNAELIVLLDWFLLDRCVSARLNRIRSNVTIQKKQGKKLKASMLGAIAKRWKVLSGQNKWKGLLDPLDPDLRRYIIHYGEMAQVGYDAFNWDRKSLYAGDCYYSKSQIFARTGYLKANPFRYNVTKYIYATASLNLPICFIVKSLSKEASRVQTNWIGYVAVATDEGKALLGRRDIVVAWRGTLQPYEWANDFDFPLESGVKVFPVFDSKIVPRIGSGWLDVYTSSDAKSPYDTTSAREQVQGELKRLLDVYKNEEVSITFTGHSLGGVMSTLAAADLVNGKKNTISTGLERKQVPITVFAFGCPRIGDQDFVKIVDSLKQLNILRIVNVPDVAPHYPLLLYAEVGQELQINTLNSTYLKRSLNFRNYHNLEIYLHGMAGMQDKAGLFKLVIGRDISLVNKGLDALKDEFLVPSTWRCLANKGMVQKDDGTWQLDVHRKDHDDD</sequence>
<dbReference type="SUPFAM" id="SSF53474">
    <property type="entry name" value="alpha/beta-Hydrolases"/>
    <property type="match status" value="1"/>
</dbReference>
<evidence type="ECO:0000313" key="8">
    <source>
        <dbReference type="Proteomes" id="UP000823674"/>
    </source>
</evidence>
<dbReference type="Gene3D" id="3.40.50.1820">
    <property type="entry name" value="alpha/beta hydrolase"/>
    <property type="match status" value="1"/>
</dbReference>
<dbReference type="InterPro" id="IPR029058">
    <property type="entry name" value="AB_hydrolase_fold"/>
</dbReference>
<comment type="function">
    <text evidence="5">Acylhydrolase that catalyzes the hydrolysis of phospholipids at the sn-1 position.</text>
</comment>
<dbReference type="EMBL" id="JADBGQ010000010">
    <property type="protein sequence ID" value="KAG5375661.1"/>
    <property type="molecule type" value="Genomic_DNA"/>
</dbReference>
<keyword evidence="2 5" id="KW-0378">Hydrolase</keyword>
<dbReference type="EC" id="3.1.1.-" evidence="5"/>
<dbReference type="InterPro" id="IPR033556">
    <property type="entry name" value="PLA"/>
</dbReference>
<gene>
    <name evidence="7" type="primary">A10p005500.1_BraROA</name>
    <name evidence="7" type="ORF">IGI04_040257</name>
</gene>
<dbReference type="Proteomes" id="UP000823674">
    <property type="component" value="Chromosome A10"/>
</dbReference>
<evidence type="ECO:0000313" key="7">
    <source>
        <dbReference type="EMBL" id="KAG5375661.1"/>
    </source>
</evidence>
<keyword evidence="4 5" id="KW-0443">Lipid metabolism</keyword>
<evidence type="ECO:0000256" key="5">
    <source>
        <dbReference type="RuleBase" id="RU367093"/>
    </source>
</evidence>
<dbReference type="Pfam" id="PF01764">
    <property type="entry name" value="Lipase_3"/>
    <property type="match status" value="1"/>
</dbReference>
<dbReference type="PANTHER" id="PTHR31828:SF14">
    <property type="entry name" value="PHOSPHOLIPASE A1-IIALPHA"/>
    <property type="match status" value="1"/>
</dbReference>